<organism evidence="6 7">
    <name type="scientific">Gymnopilus dilepis</name>
    <dbReference type="NCBI Taxonomy" id="231916"/>
    <lineage>
        <taxon>Eukaryota</taxon>
        <taxon>Fungi</taxon>
        <taxon>Dikarya</taxon>
        <taxon>Basidiomycota</taxon>
        <taxon>Agaricomycotina</taxon>
        <taxon>Agaricomycetes</taxon>
        <taxon>Agaricomycetidae</taxon>
        <taxon>Agaricales</taxon>
        <taxon>Agaricineae</taxon>
        <taxon>Hymenogastraceae</taxon>
        <taxon>Gymnopilus</taxon>
    </lineage>
</organism>
<keyword evidence="3 4" id="KW-0663">Pyridoxal phosphate</keyword>
<keyword evidence="1 4" id="KW-0662">Pyridine nucleotide biosynthesis</keyword>
<evidence type="ECO:0000256" key="2">
    <source>
        <dbReference type="ARBA" id="ARBA00022801"/>
    </source>
</evidence>
<reference evidence="6 7" key="1">
    <citation type="journal article" date="2018" name="Evol. Lett.">
        <title>Horizontal gene cluster transfer increased hallucinogenic mushroom diversity.</title>
        <authorList>
            <person name="Reynolds H.T."/>
            <person name="Vijayakumar V."/>
            <person name="Gluck-Thaler E."/>
            <person name="Korotkin H.B."/>
            <person name="Matheny P.B."/>
            <person name="Slot J.C."/>
        </authorList>
    </citation>
    <scope>NUCLEOTIDE SEQUENCE [LARGE SCALE GENOMIC DNA]</scope>
    <source>
        <strain evidence="6 7">SRW20</strain>
    </source>
</reference>
<feature type="binding site" evidence="4">
    <location>
        <position position="190"/>
    </location>
    <ligand>
        <name>pyridoxal 5'-phosphate</name>
        <dbReference type="ChEBI" id="CHEBI:597326"/>
    </ligand>
</feature>
<feature type="binding site" evidence="4">
    <location>
        <position position="274"/>
    </location>
    <ligand>
        <name>pyridoxal 5'-phosphate</name>
        <dbReference type="ChEBI" id="CHEBI:597326"/>
    </ligand>
</feature>
<feature type="binding site" evidence="4">
    <location>
        <position position="106"/>
    </location>
    <ligand>
        <name>pyridoxal 5'-phosphate</name>
        <dbReference type="ChEBI" id="CHEBI:597326"/>
    </ligand>
</feature>
<sequence length="445" mass="49373">MAPQEDLYKPLSDDFFIPPNADIGATLRNDPENKCTYLCGNSLGLLSKTSSTLVQEELDVWAKCGVTGHFSHPHNRPWTKCCDEVNPLLAELLGANEIEVACMSTLTNNLHLLMNSFYKPTSKRFKILCEAHAFPSDQYAFASQVTAHGLDPEVAIIELSPREGEYTLREEDVLNTIEKEGDEIALVLFSGIQYYTGQWFPMESITKKAQEKGCICGWDLAHAIGNVPLSLHDWGVDFAAFCTYKYLNSGPGGIAGLYIHEKWHEVERPKFAGWWGHELSTRFKMPPKFSPIKGAQGFQQSNPSALAVATLLGSLRVFKAVGMMGPVRERSLQLTAALERLLKQSKYFVSPDKAHQNSRKAGFTIITPEEPSQRGAQLSLLFLPVGSGNMRTIFDYLSKMGVIGDEREPDVIRLAPAPLYNTLKDCEHAAQVLEQAFASIAKEDA</sequence>
<dbReference type="UniPathway" id="UPA00253">
    <property type="reaction ID" value="UER00329"/>
</dbReference>
<evidence type="ECO:0000256" key="5">
    <source>
        <dbReference type="PIRNR" id="PIRNR038800"/>
    </source>
</evidence>
<dbReference type="InParanoid" id="A0A409W0W7"/>
<dbReference type="GO" id="GO:0034354">
    <property type="term" value="P:'de novo' NAD+ biosynthetic process from L-tryptophan"/>
    <property type="evidence" value="ECO:0007669"/>
    <property type="project" value="UniProtKB-UniRule"/>
</dbReference>
<evidence type="ECO:0000256" key="1">
    <source>
        <dbReference type="ARBA" id="ARBA00022642"/>
    </source>
</evidence>
<dbReference type="PANTHER" id="PTHR14084">
    <property type="entry name" value="KYNURENINASE"/>
    <property type="match status" value="1"/>
</dbReference>
<dbReference type="Gene3D" id="3.90.1150.10">
    <property type="entry name" value="Aspartate Aminotransferase, domain 1"/>
    <property type="match status" value="1"/>
</dbReference>
<keyword evidence="4 5" id="KW-0963">Cytoplasm</keyword>
<comment type="subunit">
    <text evidence="4 5">Homodimer.</text>
</comment>
<dbReference type="GO" id="GO:0043420">
    <property type="term" value="P:anthranilate metabolic process"/>
    <property type="evidence" value="ECO:0007669"/>
    <property type="project" value="UniProtKB-UniRule"/>
</dbReference>
<dbReference type="InterPro" id="IPR015421">
    <property type="entry name" value="PyrdxlP-dep_Trfase_major"/>
</dbReference>
<evidence type="ECO:0000256" key="4">
    <source>
        <dbReference type="HAMAP-Rule" id="MF_03017"/>
    </source>
</evidence>
<gene>
    <name evidence="4" type="primary">BNA5</name>
    <name evidence="6" type="ORF">CVT26_006897</name>
</gene>
<dbReference type="InterPro" id="IPR015424">
    <property type="entry name" value="PyrdxlP-dep_Trfase"/>
</dbReference>
<comment type="subcellular location">
    <subcellularLocation>
        <location evidence="4 5">Cytoplasm</location>
    </subcellularLocation>
</comment>
<comment type="similarity">
    <text evidence="4 5">Belongs to the kynureninase family.</text>
</comment>
<keyword evidence="7" id="KW-1185">Reference proteome</keyword>
<feature type="modified residue" description="N6-(pyridoxal phosphate)lysine" evidence="4">
    <location>
        <position position="245"/>
    </location>
</feature>
<dbReference type="InterPro" id="IPR010111">
    <property type="entry name" value="Kynureninase"/>
</dbReference>
<name>A0A409W0W7_9AGAR</name>
<dbReference type="GO" id="GO:0030170">
    <property type="term" value="F:pyridoxal phosphate binding"/>
    <property type="evidence" value="ECO:0007669"/>
    <property type="project" value="UniProtKB-UniRule"/>
</dbReference>
<dbReference type="InterPro" id="IPR015422">
    <property type="entry name" value="PyrdxlP-dep_Trfase_small"/>
</dbReference>
<dbReference type="HAMAP" id="MF_01970">
    <property type="entry name" value="Kynureninase"/>
    <property type="match status" value="1"/>
</dbReference>
<feature type="binding site" evidence="4">
    <location>
        <position position="222"/>
    </location>
    <ligand>
        <name>pyridoxal 5'-phosphate</name>
        <dbReference type="ChEBI" id="CHEBI:597326"/>
    </ligand>
</feature>
<feature type="binding site" evidence="4">
    <location>
        <begin position="134"/>
        <end position="137"/>
    </location>
    <ligand>
        <name>pyridoxal 5'-phosphate</name>
        <dbReference type="ChEBI" id="CHEBI:597326"/>
    </ligand>
</feature>
<accession>A0A409W0W7</accession>
<dbReference type="SUPFAM" id="SSF53383">
    <property type="entry name" value="PLP-dependent transferases"/>
    <property type="match status" value="1"/>
</dbReference>
<comment type="cofactor">
    <cofactor evidence="4 5">
        <name>pyridoxal 5'-phosphate</name>
        <dbReference type="ChEBI" id="CHEBI:597326"/>
    </cofactor>
</comment>
<keyword evidence="2 4" id="KW-0378">Hydrolase</keyword>
<dbReference type="NCBIfam" id="TIGR01814">
    <property type="entry name" value="kynureninase"/>
    <property type="match status" value="1"/>
</dbReference>
<comment type="pathway">
    <text evidence="4 5">Cofactor biosynthesis; NAD(+) biosynthesis; quinolinate from L-kynurenine: step 2/3.</text>
</comment>
<comment type="function">
    <text evidence="4 5">Catalyzes the cleavage of L-kynurenine (L-Kyn) and L-3-hydroxykynurenine (L-3OHKyn) into anthranilic acid (AA) and 3-hydroxyanthranilic acid (3-OHAA), respectively.</text>
</comment>
<dbReference type="Proteomes" id="UP000284706">
    <property type="component" value="Unassembled WGS sequence"/>
</dbReference>
<dbReference type="GO" id="GO:0019805">
    <property type="term" value="P:quinolinate biosynthetic process"/>
    <property type="evidence" value="ECO:0007669"/>
    <property type="project" value="UniProtKB-UniRule"/>
</dbReference>
<comment type="catalytic activity">
    <reaction evidence="5">
        <text>3-hydroxy-L-kynurenine + H2O = 3-hydroxyanthranilate + L-alanine + H(+)</text>
        <dbReference type="Rhea" id="RHEA:25143"/>
        <dbReference type="ChEBI" id="CHEBI:15377"/>
        <dbReference type="ChEBI" id="CHEBI:15378"/>
        <dbReference type="ChEBI" id="CHEBI:36559"/>
        <dbReference type="ChEBI" id="CHEBI:57972"/>
        <dbReference type="ChEBI" id="CHEBI:58125"/>
        <dbReference type="EC" id="3.7.1.3"/>
    </reaction>
</comment>
<comment type="caution">
    <text evidence="6">The sequence shown here is derived from an EMBL/GenBank/DDBJ whole genome shotgun (WGS) entry which is preliminary data.</text>
</comment>
<dbReference type="FunFam" id="3.40.640.10:FF:000031">
    <property type="entry name" value="Kynureninase"/>
    <property type="match status" value="1"/>
</dbReference>
<evidence type="ECO:0000256" key="3">
    <source>
        <dbReference type="ARBA" id="ARBA00022898"/>
    </source>
</evidence>
<comment type="catalytic activity">
    <reaction evidence="4 5">
        <text>L-kynurenine + H2O = anthranilate + L-alanine + H(+)</text>
        <dbReference type="Rhea" id="RHEA:16813"/>
        <dbReference type="ChEBI" id="CHEBI:15377"/>
        <dbReference type="ChEBI" id="CHEBI:15378"/>
        <dbReference type="ChEBI" id="CHEBI:16567"/>
        <dbReference type="ChEBI" id="CHEBI:57959"/>
        <dbReference type="ChEBI" id="CHEBI:57972"/>
        <dbReference type="EC" id="3.7.1.3"/>
    </reaction>
</comment>
<dbReference type="STRING" id="231916.A0A409W0W7"/>
<feature type="binding site" evidence="4">
    <location>
        <position position="219"/>
    </location>
    <ligand>
        <name>pyridoxal 5'-phosphate</name>
        <dbReference type="ChEBI" id="CHEBI:597326"/>
    </ligand>
</feature>
<dbReference type="EMBL" id="NHYE01005471">
    <property type="protein sequence ID" value="PPQ72141.1"/>
    <property type="molecule type" value="Genomic_DNA"/>
</dbReference>
<dbReference type="GO" id="GO:0005737">
    <property type="term" value="C:cytoplasm"/>
    <property type="evidence" value="ECO:0007669"/>
    <property type="project" value="UniProtKB-SubCell"/>
</dbReference>
<proteinExistence type="inferred from homology"/>
<dbReference type="Gene3D" id="3.40.640.10">
    <property type="entry name" value="Type I PLP-dependent aspartate aminotransferase-like (Major domain)"/>
    <property type="match status" value="1"/>
</dbReference>
<dbReference type="OrthoDB" id="5978656at2759"/>
<dbReference type="GO" id="GO:0097053">
    <property type="term" value="P:L-kynurenine catabolic process"/>
    <property type="evidence" value="ECO:0007669"/>
    <property type="project" value="UniProtKB-UniRule"/>
</dbReference>
<dbReference type="EC" id="3.7.1.3" evidence="4 5"/>
<feature type="binding site" evidence="4">
    <location>
        <position position="302"/>
    </location>
    <ligand>
        <name>pyridoxal 5'-phosphate</name>
        <dbReference type="ChEBI" id="CHEBI:597326"/>
    </ligand>
</feature>
<dbReference type="GO" id="GO:0030429">
    <property type="term" value="F:kynureninase activity"/>
    <property type="evidence" value="ECO:0007669"/>
    <property type="project" value="UniProtKB-UniRule"/>
</dbReference>
<feature type="binding site" evidence="4">
    <location>
        <position position="107"/>
    </location>
    <ligand>
        <name>pyridoxal 5'-phosphate</name>
        <dbReference type="ChEBI" id="CHEBI:597326"/>
    </ligand>
</feature>
<comment type="pathway">
    <text evidence="4 5">Amino-acid degradation; L-kynurenine degradation; L-alanine and anthranilate from L-kynurenine: step 1/1.</text>
</comment>
<dbReference type="AlphaFoldDB" id="A0A409W0W7"/>
<dbReference type="PANTHER" id="PTHR14084:SF0">
    <property type="entry name" value="KYNURENINASE"/>
    <property type="match status" value="1"/>
</dbReference>
<feature type="binding site" evidence="4">
    <location>
        <position position="244"/>
    </location>
    <ligand>
        <name>pyridoxal 5'-phosphate</name>
        <dbReference type="ChEBI" id="CHEBI:597326"/>
    </ligand>
</feature>
<dbReference type="Pfam" id="PF22580">
    <property type="entry name" value="KYNU_C"/>
    <property type="match status" value="1"/>
</dbReference>
<dbReference type="PIRSF" id="PIRSF038800">
    <property type="entry name" value="KYNU"/>
    <property type="match status" value="1"/>
</dbReference>
<dbReference type="GO" id="GO:0019441">
    <property type="term" value="P:L-tryptophan catabolic process to kynurenine"/>
    <property type="evidence" value="ECO:0007669"/>
    <property type="project" value="TreeGrafter"/>
</dbReference>
<protein>
    <recommendedName>
        <fullName evidence="4 5">Kynureninase</fullName>
        <ecNumber evidence="4 5">3.7.1.3</ecNumber>
    </recommendedName>
    <alternativeName>
        <fullName evidence="4">Biosynthesis of nicotinic acid protein 5</fullName>
    </alternativeName>
    <alternativeName>
        <fullName evidence="4">L-kynurenine hydrolase</fullName>
    </alternativeName>
</protein>
<evidence type="ECO:0000313" key="7">
    <source>
        <dbReference type="Proteomes" id="UP000284706"/>
    </source>
</evidence>
<evidence type="ECO:0000313" key="6">
    <source>
        <dbReference type="EMBL" id="PPQ72141.1"/>
    </source>
</evidence>
<dbReference type="UniPathway" id="UPA00334">
    <property type="reaction ID" value="UER00455"/>
</dbReference>